<feature type="domain" description="ABC transporter" evidence="6">
    <location>
        <begin position="4"/>
        <end position="238"/>
    </location>
</feature>
<dbReference type="GO" id="GO:0140359">
    <property type="term" value="F:ABC-type transporter activity"/>
    <property type="evidence" value="ECO:0007669"/>
    <property type="project" value="UniProtKB-ARBA"/>
</dbReference>
<dbReference type="SMART" id="SM00382">
    <property type="entry name" value="AAA"/>
    <property type="match status" value="1"/>
</dbReference>
<evidence type="ECO:0000256" key="5">
    <source>
        <dbReference type="ARBA" id="ARBA00022840"/>
    </source>
</evidence>
<dbReference type="EMBL" id="SLVX01000040">
    <property type="protein sequence ID" value="TCN33525.1"/>
    <property type="molecule type" value="Genomic_DNA"/>
</dbReference>
<dbReference type="InterPro" id="IPR003439">
    <property type="entry name" value="ABC_transporter-like_ATP-bd"/>
</dbReference>
<dbReference type="InterPro" id="IPR027417">
    <property type="entry name" value="P-loop_NTPase"/>
</dbReference>
<dbReference type="PROSITE" id="PS00211">
    <property type="entry name" value="ABC_TRANSPORTER_1"/>
    <property type="match status" value="1"/>
</dbReference>
<accession>A0A4R2C1Z2</accession>
<keyword evidence="4" id="KW-0547">Nucleotide-binding</keyword>
<evidence type="ECO:0000313" key="8">
    <source>
        <dbReference type="Proteomes" id="UP000295351"/>
    </source>
</evidence>
<dbReference type="PROSITE" id="PS50893">
    <property type="entry name" value="ABC_TRANSPORTER_2"/>
    <property type="match status" value="1"/>
</dbReference>
<protein>
    <submittedName>
        <fullName evidence="7">Carbohydrate ABC transporter ATP-binding protein (CUT1 family)</fullName>
    </submittedName>
</protein>
<comment type="subcellular location">
    <subcellularLocation>
        <location evidence="1">Cell inner membrane</location>
        <topology evidence="1">Peripheral membrane protein</topology>
    </subcellularLocation>
</comment>
<dbReference type="AlphaFoldDB" id="A0A4R2C1Z2"/>
<comment type="caution">
    <text evidence="7">The sequence shown here is derived from an EMBL/GenBank/DDBJ whole genome shotgun (WGS) entry which is preliminary data.</text>
</comment>
<evidence type="ECO:0000256" key="4">
    <source>
        <dbReference type="ARBA" id="ARBA00022741"/>
    </source>
</evidence>
<evidence type="ECO:0000256" key="3">
    <source>
        <dbReference type="ARBA" id="ARBA00022448"/>
    </source>
</evidence>
<evidence type="ECO:0000256" key="2">
    <source>
        <dbReference type="ARBA" id="ARBA00005417"/>
    </source>
</evidence>
<proteinExistence type="inferred from homology"/>
<gene>
    <name evidence="7" type="ORF">EV665_1409</name>
</gene>
<dbReference type="InterPro" id="IPR050093">
    <property type="entry name" value="ABC_SmlMolc_Importer"/>
</dbReference>
<dbReference type="GO" id="GO:0016887">
    <property type="term" value="F:ATP hydrolysis activity"/>
    <property type="evidence" value="ECO:0007669"/>
    <property type="project" value="InterPro"/>
</dbReference>
<dbReference type="InterPro" id="IPR003593">
    <property type="entry name" value="AAA+_ATPase"/>
</dbReference>
<sequence length="354" mass="38177">MASLEFKSLSKTFGAHTALKNIDFSVAKGEFLALLGPSGCGKTTLLRLIAGFESPTTGRIRIGDTIVADETGIIQPEKRGIGMVFQSYALWPHMTVADNVGFALRLRRLPKQEREKRVNDALQLVSLGAMAERKPHQLSGGQRQRVALARCLAMRPSVILLDEPLANLDAHLRETMQEEFTRLHRETGATFVYVTHDQTEAMALADRVAVMSDGRIEQLAAPRHLYSEPETEMVAKFVGSGMVCPVEVLEGGAGQVKASLNGSPILLRGSAVTGERRLACLRAPDLALSTGDEGLPCIVETHSYRGPVTTLAVTPQGDAQTSFRVDHAGPPPAVGSPVRLLVRDGWLLSKGGVK</sequence>
<dbReference type="Proteomes" id="UP000295351">
    <property type="component" value="Unassembled WGS sequence"/>
</dbReference>
<keyword evidence="8" id="KW-1185">Reference proteome</keyword>
<dbReference type="InterPro" id="IPR008995">
    <property type="entry name" value="Mo/tungstate-bd_C_term_dom"/>
</dbReference>
<evidence type="ECO:0000259" key="6">
    <source>
        <dbReference type="PROSITE" id="PS50893"/>
    </source>
</evidence>
<name>A0A4R2C1Z2_SHIGR</name>
<keyword evidence="5 7" id="KW-0067">ATP-binding</keyword>
<dbReference type="SUPFAM" id="SSF50331">
    <property type="entry name" value="MOP-like"/>
    <property type="match status" value="1"/>
</dbReference>
<dbReference type="InterPro" id="IPR013611">
    <property type="entry name" value="Transp-assoc_OB_typ2"/>
</dbReference>
<comment type="similarity">
    <text evidence="2">Belongs to the ABC transporter superfamily.</text>
</comment>
<keyword evidence="3" id="KW-0813">Transport</keyword>
<dbReference type="SUPFAM" id="SSF52540">
    <property type="entry name" value="P-loop containing nucleoside triphosphate hydrolases"/>
    <property type="match status" value="1"/>
</dbReference>
<dbReference type="GO" id="GO:0043190">
    <property type="term" value="C:ATP-binding cassette (ABC) transporter complex"/>
    <property type="evidence" value="ECO:0007669"/>
    <property type="project" value="InterPro"/>
</dbReference>
<organism evidence="7 8">
    <name type="scientific">Shinella granuli</name>
    <dbReference type="NCBI Taxonomy" id="323621"/>
    <lineage>
        <taxon>Bacteria</taxon>
        <taxon>Pseudomonadati</taxon>
        <taxon>Pseudomonadota</taxon>
        <taxon>Alphaproteobacteria</taxon>
        <taxon>Hyphomicrobiales</taxon>
        <taxon>Rhizobiaceae</taxon>
        <taxon>Shinella</taxon>
    </lineage>
</organism>
<dbReference type="PANTHER" id="PTHR42781">
    <property type="entry name" value="SPERMIDINE/PUTRESCINE IMPORT ATP-BINDING PROTEIN POTA"/>
    <property type="match status" value="1"/>
</dbReference>
<dbReference type="Gene3D" id="3.40.50.300">
    <property type="entry name" value="P-loop containing nucleotide triphosphate hydrolases"/>
    <property type="match status" value="1"/>
</dbReference>
<dbReference type="GO" id="GO:0005524">
    <property type="term" value="F:ATP binding"/>
    <property type="evidence" value="ECO:0007669"/>
    <property type="project" value="UniProtKB-KW"/>
</dbReference>
<reference evidence="7 8" key="1">
    <citation type="submission" date="2019-03" db="EMBL/GenBank/DDBJ databases">
        <title>Genomic Encyclopedia of Type Strains, Phase IV (KMG-IV): sequencing the most valuable type-strain genomes for metagenomic binning, comparative biology and taxonomic classification.</title>
        <authorList>
            <person name="Goeker M."/>
        </authorList>
    </citation>
    <scope>NUCLEOTIDE SEQUENCE [LARGE SCALE GENOMIC DNA]</scope>
    <source>
        <strain evidence="7 8">DSM 18401</strain>
    </source>
</reference>
<dbReference type="InterPro" id="IPR017871">
    <property type="entry name" value="ABC_transporter-like_CS"/>
</dbReference>
<dbReference type="FunFam" id="3.40.50.300:FF:000042">
    <property type="entry name" value="Maltose/maltodextrin ABC transporter, ATP-binding protein"/>
    <property type="match status" value="1"/>
</dbReference>
<dbReference type="Pfam" id="PF00005">
    <property type="entry name" value="ABC_tran"/>
    <property type="match status" value="1"/>
</dbReference>
<dbReference type="PANTHER" id="PTHR42781:SF4">
    <property type="entry name" value="SPERMIDINE_PUTRESCINE IMPORT ATP-BINDING PROTEIN POTA"/>
    <property type="match status" value="1"/>
</dbReference>
<dbReference type="RefSeq" id="WP_245507875.1">
    <property type="nucleotide sequence ID" value="NZ_BAABEI010000002.1"/>
</dbReference>
<evidence type="ECO:0000256" key="1">
    <source>
        <dbReference type="ARBA" id="ARBA00004417"/>
    </source>
</evidence>
<dbReference type="Pfam" id="PF08402">
    <property type="entry name" value="TOBE_2"/>
    <property type="match status" value="1"/>
</dbReference>
<evidence type="ECO:0000313" key="7">
    <source>
        <dbReference type="EMBL" id="TCN33525.1"/>
    </source>
</evidence>